<dbReference type="Proteomes" id="UP000092600">
    <property type="component" value="Unassembled WGS sequence"/>
</dbReference>
<dbReference type="EMBL" id="LSRQ01001255">
    <property type="protein sequence ID" value="OAY78547.1"/>
    <property type="molecule type" value="Genomic_DNA"/>
</dbReference>
<evidence type="ECO:0000313" key="1">
    <source>
        <dbReference type="EMBL" id="OAY78547.1"/>
    </source>
</evidence>
<accession>A0A199VMY4</accession>
<proteinExistence type="predicted"/>
<evidence type="ECO:0000313" key="2">
    <source>
        <dbReference type="Proteomes" id="UP000092600"/>
    </source>
</evidence>
<comment type="caution">
    <text evidence="1">The sequence shown here is derived from an EMBL/GenBank/DDBJ whole genome shotgun (WGS) entry which is preliminary data.</text>
</comment>
<keyword evidence="1" id="KW-0687">Ribonucleoprotein</keyword>
<reference evidence="1 2" key="1">
    <citation type="journal article" date="2016" name="DNA Res.">
        <title>The draft genome of MD-2 pineapple using hybrid error correction of long reads.</title>
        <authorList>
            <person name="Redwan R.M."/>
            <person name="Saidin A."/>
            <person name="Kumar S.V."/>
        </authorList>
    </citation>
    <scope>NUCLEOTIDE SEQUENCE [LARGE SCALE GENOMIC DNA]</scope>
    <source>
        <strain evidence="2">cv. MD2</strain>
        <tissue evidence="1">Leaf</tissue>
    </source>
</reference>
<keyword evidence="1" id="KW-0689">Ribosomal protein</keyword>
<dbReference type="GO" id="GO:0005840">
    <property type="term" value="C:ribosome"/>
    <property type="evidence" value="ECO:0007669"/>
    <property type="project" value="UniProtKB-KW"/>
</dbReference>
<sequence length="68" mass="7592">MPGTLRSKAVEPILLHLLGRARFAGGDARIRFRGGGKASVNDRTSSVVYNLSKSVHIKYFVKFIEWLC</sequence>
<name>A0A199VMY4_ANACO</name>
<organism evidence="1 2">
    <name type="scientific">Ananas comosus</name>
    <name type="common">Pineapple</name>
    <name type="synonym">Ananas ananas</name>
    <dbReference type="NCBI Taxonomy" id="4615"/>
    <lineage>
        <taxon>Eukaryota</taxon>
        <taxon>Viridiplantae</taxon>
        <taxon>Streptophyta</taxon>
        <taxon>Embryophyta</taxon>
        <taxon>Tracheophyta</taxon>
        <taxon>Spermatophyta</taxon>
        <taxon>Magnoliopsida</taxon>
        <taxon>Liliopsida</taxon>
        <taxon>Poales</taxon>
        <taxon>Bromeliaceae</taxon>
        <taxon>Bromelioideae</taxon>
        <taxon>Ananas</taxon>
    </lineage>
</organism>
<protein>
    <submittedName>
        <fullName evidence="1">40S ribosomal protein S16</fullName>
    </submittedName>
</protein>
<dbReference type="AlphaFoldDB" id="A0A199VMY4"/>
<gene>
    <name evidence="1" type="ORF">ACMD2_04445</name>
</gene>